<dbReference type="RefSeq" id="WP_183320023.1">
    <property type="nucleotide sequence ID" value="NZ_JACHVQ010000001.1"/>
</dbReference>
<dbReference type="EMBL" id="JACHVQ010000001">
    <property type="protein sequence ID" value="MBB2891808.1"/>
    <property type="molecule type" value="Genomic_DNA"/>
</dbReference>
<accession>A0A839N271</accession>
<evidence type="ECO:0000256" key="1">
    <source>
        <dbReference type="ARBA" id="ARBA00022679"/>
    </source>
</evidence>
<comment type="caution">
    <text evidence="3">The sequence shown here is derived from an EMBL/GenBank/DDBJ whole genome shotgun (WGS) entry which is preliminary data.</text>
</comment>
<proteinExistence type="predicted"/>
<evidence type="ECO:0000313" key="4">
    <source>
        <dbReference type="Proteomes" id="UP000559182"/>
    </source>
</evidence>
<dbReference type="Proteomes" id="UP000559182">
    <property type="component" value="Unassembled WGS sequence"/>
</dbReference>
<dbReference type="InterPro" id="IPR000182">
    <property type="entry name" value="GNAT_dom"/>
</dbReference>
<name>A0A839N271_9MICO</name>
<evidence type="ECO:0000259" key="2">
    <source>
        <dbReference type="PROSITE" id="PS51186"/>
    </source>
</evidence>
<protein>
    <submittedName>
        <fullName evidence="3">GNAT superfamily N-acetyltransferase</fullName>
    </submittedName>
</protein>
<dbReference type="Pfam" id="PF00583">
    <property type="entry name" value="Acetyltransf_1"/>
    <property type="match status" value="1"/>
</dbReference>
<feature type="domain" description="N-acetyltransferase" evidence="2">
    <location>
        <begin position="3"/>
        <end position="167"/>
    </location>
</feature>
<dbReference type="AlphaFoldDB" id="A0A839N271"/>
<keyword evidence="4" id="KW-1185">Reference proteome</keyword>
<dbReference type="PANTHER" id="PTHR13947">
    <property type="entry name" value="GNAT FAMILY N-ACETYLTRANSFERASE"/>
    <property type="match status" value="1"/>
</dbReference>
<evidence type="ECO:0000313" key="3">
    <source>
        <dbReference type="EMBL" id="MBB2891808.1"/>
    </source>
</evidence>
<sequence>MDLVIRDRQDADLPALVDLLGRQQAQTRYPFIWPFPQPVEEFLKRAAELRAWVATIDGEVVGHVAVTAVDDDPIGRSWAAAHDVPIAELRCISVFFTDITRSGQGIGSRLLQHATDFALADGYPVLDVVAAHETPVKLYLRRGWQLIETTQAPWHPGTDLPIHLMILPVGHTS</sequence>
<dbReference type="InterPro" id="IPR050769">
    <property type="entry name" value="NAT_camello-type"/>
</dbReference>
<dbReference type="PROSITE" id="PS51186">
    <property type="entry name" value="GNAT"/>
    <property type="match status" value="1"/>
</dbReference>
<dbReference type="Gene3D" id="3.40.630.30">
    <property type="match status" value="1"/>
</dbReference>
<dbReference type="InterPro" id="IPR016181">
    <property type="entry name" value="Acyl_CoA_acyltransferase"/>
</dbReference>
<dbReference type="PANTHER" id="PTHR13947:SF37">
    <property type="entry name" value="LD18367P"/>
    <property type="match status" value="1"/>
</dbReference>
<keyword evidence="1 3" id="KW-0808">Transferase</keyword>
<dbReference type="CDD" id="cd04301">
    <property type="entry name" value="NAT_SF"/>
    <property type="match status" value="1"/>
</dbReference>
<dbReference type="GO" id="GO:0008080">
    <property type="term" value="F:N-acetyltransferase activity"/>
    <property type="evidence" value="ECO:0007669"/>
    <property type="project" value="InterPro"/>
</dbReference>
<gene>
    <name evidence="3" type="ORF">FHU39_001792</name>
</gene>
<reference evidence="3 4" key="1">
    <citation type="submission" date="2020-08" db="EMBL/GenBank/DDBJ databases">
        <title>Sequencing the genomes of 1000 actinobacteria strains.</title>
        <authorList>
            <person name="Klenk H.-P."/>
        </authorList>
    </citation>
    <scope>NUCLEOTIDE SEQUENCE [LARGE SCALE GENOMIC DNA]</scope>
    <source>
        <strain evidence="3 4">DSM 105369</strain>
    </source>
</reference>
<organism evidence="3 4">
    <name type="scientific">Flexivirga oryzae</name>
    <dbReference type="NCBI Taxonomy" id="1794944"/>
    <lineage>
        <taxon>Bacteria</taxon>
        <taxon>Bacillati</taxon>
        <taxon>Actinomycetota</taxon>
        <taxon>Actinomycetes</taxon>
        <taxon>Micrococcales</taxon>
        <taxon>Dermacoccaceae</taxon>
        <taxon>Flexivirga</taxon>
    </lineage>
</organism>
<dbReference type="SUPFAM" id="SSF55729">
    <property type="entry name" value="Acyl-CoA N-acyltransferases (Nat)"/>
    <property type="match status" value="1"/>
</dbReference>